<dbReference type="Proteomes" id="UP001194580">
    <property type="component" value="Unassembled WGS sequence"/>
</dbReference>
<protein>
    <recommendedName>
        <fullName evidence="2">DUF6589 domain-containing protein</fullName>
    </recommendedName>
</protein>
<evidence type="ECO:0000313" key="4">
    <source>
        <dbReference type="Proteomes" id="UP001194580"/>
    </source>
</evidence>
<dbReference type="InterPro" id="IPR046496">
    <property type="entry name" value="DUF6589"/>
</dbReference>
<comment type="caution">
    <text evidence="3">The sequence shown here is derived from an EMBL/GenBank/DDBJ whole genome shotgun (WGS) entry which is preliminary data.</text>
</comment>
<evidence type="ECO:0000313" key="3">
    <source>
        <dbReference type="EMBL" id="KAG0260903.1"/>
    </source>
</evidence>
<accession>A0AAD4D575</accession>
<name>A0AAD4D575_9FUNG</name>
<sequence length="592" mass="65120">PQLGSHEESVYDELAPDGPAHNEPAPVGLDQDEPPLESLPPFFENAIRDFDDSLVLIFIVFKLKKRSLRETWDGPLARAAANYATDRMHKELRGLLTLKEDVLEPDNDASAATPQQKRKRLDELDIVAEDLGLALTAEERTFFGSIAEGSGSTNSGVEIMSEGQGAGSGAAGEEVGIGRVSEGASITSQEPGTPAHMATTTSARLLPGNSHQWIKRALEISAKGAVSASGAQVQESGSSEPIPTQARIVASQRPTHVRVNRQLVNVLKRNSTKSFFRRPAVAMTQEEVKSFSFDGIHERLESKAPIFHHTLRRLTEYQTAPLGIKSLDPMHDIESRTAIVGTLASMIMHCQSQRHNYFQRVMGIFFHAANCSKDVINTLAKAHICVSYDSTLAAIGSLTEDAISIVREAVLKDNWYIIYDNINLFMTVTDQRVDNADTQINGATATIVPGKDLGTVDKPYNPQATLTLDDFLPNDQAVMDAAVASRFYLVDVLQRHYSTYKRISMPPIREIRSLPIEQSITYPISAMEIDQSSVEGNLEILRFITARTLVLPATYFDNGKKIIVAGDQLTMSRVEAIKRSVDDDVTAFDRME</sequence>
<keyword evidence="4" id="KW-1185">Reference proteome</keyword>
<feature type="non-terminal residue" evidence="3">
    <location>
        <position position="1"/>
    </location>
</feature>
<dbReference type="Pfam" id="PF20231">
    <property type="entry name" value="DUF6589"/>
    <property type="match status" value="1"/>
</dbReference>
<evidence type="ECO:0000256" key="1">
    <source>
        <dbReference type="SAM" id="MobiDB-lite"/>
    </source>
</evidence>
<feature type="region of interest" description="Disordered" evidence="1">
    <location>
        <begin position="1"/>
        <end position="38"/>
    </location>
</feature>
<dbReference type="EMBL" id="JAAAIL010002074">
    <property type="protein sequence ID" value="KAG0260903.1"/>
    <property type="molecule type" value="Genomic_DNA"/>
</dbReference>
<evidence type="ECO:0000259" key="2">
    <source>
        <dbReference type="Pfam" id="PF20231"/>
    </source>
</evidence>
<reference evidence="3" key="1">
    <citation type="journal article" date="2020" name="Fungal Divers.">
        <title>Resolving the Mortierellaceae phylogeny through synthesis of multi-gene phylogenetics and phylogenomics.</title>
        <authorList>
            <person name="Vandepol N."/>
            <person name="Liber J."/>
            <person name="Desiro A."/>
            <person name="Na H."/>
            <person name="Kennedy M."/>
            <person name="Barry K."/>
            <person name="Grigoriev I.V."/>
            <person name="Miller A.N."/>
            <person name="O'Donnell K."/>
            <person name="Stajich J.E."/>
            <person name="Bonito G."/>
        </authorList>
    </citation>
    <scope>NUCLEOTIDE SEQUENCE</scope>
    <source>
        <strain evidence="3">NRRL 28262</strain>
    </source>
</reference>
<organism evidence="3 4">
    <name type="scientific">Linnemannia exigua</name>
    <dbReference type="NCBI Taxonomy" id="604196"/>
    <lineage>
        <taxon>Eukaryota</taxon>
        <taxon>Fungi</taxon>
        <taxon>Fungi incertae sedis</taxon>
        <taxon>Mucoromycota</taxon>
        <taxon>Mortierellomycotina</taxon>
        <taxon>Mortierellomycetes</taxon>
        <taxon>Mortierellales</taxon>
        <taxon>Mortierellaceae</taxon>
        <taxon>Linnemannia</taxon>
    </lineage>
</organism>
<feature type="domain" description="DUF6589" evidence="2">
    <location>
        <begin position="465"/>
        <end position="592"/>
    </location>
</feature>
<dbReference type="AlphaFoldDB" id="A0AAD4D575"/>
<proteinExistence type="predicted"/>
<gene>
    <name evidence="3" type="ORF">BGZ95_004330</name>
</gene>